<dbReference type="InterPro" id="IPR018757">
    <property type="entry name" value="DUF2316"/>
</dbReference>
<dbReference type="PATRIC" id="fig|942150.3.peg.847"/>
<proteinExistence type="predicted"/>
<organism evidence="1 2">
    <name type="scientific">Lactiplantibacillus xiangfangensis</name>
    <dbReference type="NCBI Taxonomy" id="942150"/>
    <lineage>
        <taxon>Bacteria</taxon>
        <taxon>Bacillati</taxon>
        <taxon>Bacillota</taxon>
        <taxon>Bacilli</taxon>
        <taxon>Lactobacillales</taxon>
        <taxon>Lactobacillaceae</taxon>
        <taxon>Lactiplantibacillus</taxon>
    </lineage>
</organism>
<dbReference type="Proteomes" id="UP000051783">
    <property type="component" value="Unassembled WGS sequence"/>
</dbReference>
<dbReference type="Pfam" id="PF10078">
    <property type="entry name" value="DUF2316"/>
    <property type="match status" value="1"/>
</dbReference>
<reference evidence="1 2" key="1">
    <citation type="journal article" date="2015" name="Genome Announc.">
        <title>Expanding the biotechnology potential of lactobacilli through comparative genomics of 213 strains and associated genera.</title>
        <authorList>
            <person name="Sun Z."/>
            <person name="Harris H.M."/>
            <person name="McCann A."/>
            <person name="Guo C."/>
            <person name="Argimon S."/>
            <person name="Zhang W."/>
            <person name="Yang X."/>
            <person name="Jeffery I.B."/>
            <person name="Cooney J.C."/>
            <person name="Kagawa T.F."/>
            <person name="Liu W."/>
            <person name="Song Y."/>
            <person name="Salvetti E."/>
            <person name="Wrobel A."/>
            <person name="Rasinkangas P."/>
            <person name="Parkhill J."/>
            <person name="Rea M.C."/>
            <person name="O'Sullivan O."/>
            <person name="Ritari J."/>
            <person name="Douillard F.P."/>
            <person name="Paul Ross R."/>
            <person name="Yang R."/>
            <person name="Briner A.E."/>
            <person name="Felis G.E."/>
            <person name="de Vos W.M."/>
            <person name="Barrangou R."/>
            <person name="Klaenhammer T.R."/>
            <person name="Caufield P.W."/>
            <person name="Cui Y."/>
            <person name="Zhang H."/>
            <person name="O'Toole P.W."/>
        </authorList>
    </citation>
    <scope>NUCLEOTIDE SEQUENCE [LARGE SCALE GENOMIC DNA]</scope>
    <source>
        <strain evidence="1 2">LMG 26013</strain>
    </source>
</reference>
<name>A0A0R2M3K4_9LACO</name>
<protein>
    <recommendedName>
        <fullName evidence="3">DUF2316 family protein</fullName>
    </recommendedName>
</protein>
<comment type="caution">
    <text evidence="1">The sequence shown here is derived from an EMBL/GenBank/DDBJ whole genome shotgun (WGS) entry which is preliminary data.</text>
</comment>
<evidence type="ECO:0000313" key="1">
    <source>
        <dbReference type="EMBL" id="KRO08734.1"/>
    </source>
</evidence>
<accession>A0A0R2M3K4</accession>
<evidence type="ECO:0008006" key="3">
    <source>
        <dbReference type="Google" id="ProtNLM"/>
    </source>
</evidence>
<evidence type="ECO:0000313" key="2">
    <source>
        <dbReference type="Proteomes" id="UP000051783"/>
    </source>
</evidence>
<gene>
    <name evidence="1" type="ORF">IV64_GL000829</name>
</gene>
<dbReference type="EMBL" id="JQCL01000080">
    <property type="protein sequence ID" value="KRO08734.1"/>
    <property type="molecule type" value="Genomic_DNA"/>
</dbReference>
<dbReference type="AlphaFoldDB" id="A0A0R2M3K4"/>
<keyword evidence="2" id="KW-1185">Reference proteome</keyword>
<sequence length="74" mass="8569">MDQVATDLETTPTHVEDVMDLNVVHIEEPWILRNYLNDSLLDQGVTPVPYSRLKGEPSEYWFLNQQRIEQGILG</sequence>
<dbReference type="STRING" id="942150.IV64_GL000829"/>